<organism evidence="1 2">
    <name type="scientific">Asparagus officinalis</name>
    <name type="common">Garden asparagus</name>
    <dbReference type="NCBI Taxonomy" id="4686"/>
    <lineage>
        <taxon>Eukaryota</taxon>
        <taxon>Viridiplantae</taxon>
        <taxon>Streptophyta</taxon>
        <taxon>Embryophyta</taxon>
        <taxon>Tracheophyta</taxon>
        <taxon>Spermatophyta</taxon>
        <taxon>Magnoliopsida</taxon>
        <taxon>Liliopsida</taxon>
        <taxon>Asparagales</taxon>
        <taxon>Asparagaceae</taxon>
        <taxon>Asparagoideae</taxon>
        <taxon>Asparagus</taxon>
    </lineage>
</organism>
<dbReference type="Gramene" id="ONK75055">
    <property type="protein sequence ID" value="ONK75055"/>
    <property type="gene ID" value="A4U43_C03F12850"/>
</dbReference>
<protein>
    <recommendedName>
        <fullName evidence="3">DYW domain-containing protein</fullName>
    </recommendedName>
</protein>
<dbReference type="EMBL" id="CM007383">
    <property type="protein sequence ID" value="ONK75055.1"/>
    <property type="molecule type" value="Genomic_DNA"/>
</dbReference>
<proteinExistence type="predicted"/>
<evidence type="ECO:0000313" key="2">
    <source>
        <dbReference type="Proteomes" id="UP000243459"/>
    </source>
</evidence>
<name>A0A5P1F9M5_ASPOF</name>
<dbReference type="AlphaFoldDB" id="A0A5P1F9M5"/>
<dbReference type="InterPro" id="IPR011990">
    <property type="entry name" value="TPR-like_helical_dom_sf"/>
</dbReference>
<keyword evidence="2" id="KW-1185">Reference proteome</keyword>
<evidence type="ECO:0000313" key="1">
    <source>
        <dbReference type="EMBL" id="ONK75055.1"/>
    </source>
</evidence>
<dbReference type="InterPro" id="IPR046960">
    <property type="entry name" value="PPR_At4g14850-like_plant"/>
</dbReference>
<sequence length="104" mass="11678">MEHFKSMREEYGINPKMEHCACLLDLLGKAGKKAYEFAKGKPDIQVWGALLGACRIHGDIVMAELVFAEVILKVEMHNVTICVLMANIYVFVGRWEGMQACSVM</sequence>
<dbReference type="Proteomes" id="UP000243459">
    <property type="component" value="Chromosome 3"/>
</dbReference>
<gene>
    <name evidence="1" type="ORF">A4U43_C03F12850</name>
</gene>
<accession>A0A5P1F9M5</accession>
<dbReference type="PANTHER" id="PTHR47926">
    <property type="entry name" value="PENTATRICOPEPTIDE REPEAT-CONTAINING PROTEIN"/>
    <property type="match status" value="1"/>
</dbReference>
<dbReference type="GO" id="GO:0003723">
    <property type="term" value="F:RNA binding"/>
    <property type="evidence" value="ECO:0007669"/>
    <property type="project" value="InterPro"/>
</dbReference>
<dbReference type="PANTHER" id="PTHR47926:SF454">
    <property type="entry name" value="REPEAT-CONTAINING PROTEIN, PUTATIVE-RELATED"/>
    <property type="match status" value="1"/>
</dbReference>
<dbReference type="Gene3D" id="1.25.40.10">
    <property type="entry name" value="Tetratricopeptide repeat domain"/>
    <property type="match status" value="1"/>
</dbReference>
<reference evidence="2" key="1">
    <citation type="journal article" date="2017" name="Nat. Commun.">
        <title>The asparagus genome sheds light on the origin and evolution of a young Y chromosome.</title>
        <authorList>
            <person name="Harkess A."/>
            <person name="Zhou J."/>
            <person name="Xu C."/>
            <person name="Bowers J.E."/>
            <person name="Van der Hulst R."/>
            <person name="Ayyampalayam S."/>
            <person name="Mercati F."/>
            <person name="Riccardi P."/>
            <person name="McKain M.R."/>
            <person name="Kakrana A."/>
            <person name="Tang H."/>
            <person name="Ray J."/>
            <person name="Groenendijk J."/>
            <person name="Arikit S."/>
            <person name="Mathioni S.M."/>
            <person name="Nakano M."/>
            <person name="Shan H."/>
            <person name="Telgmann-Rauber A."/>
            <person name="Kanno A."/>
            <person name="Yue Z."/>
            <person name="Chen H."/>
            <person name="Li W."/>
            <person name="Chen Y."/>
            <person name="Xu X."/>
            <person name="Zhang Y."/>
            <person name="Luo S."/>
            <person name="Chen H."/>
            <person name="Gao J."/>
            <person name="Mao Z."/>
            <person name="Pires J.C."/>
            <person name="Luo M."/>
            <person name="Kudrna D."/>
            <person name="Wing R.A."/>
            <person name="Meyers B.C."/>
            <person name="Yi K."/>
            <person name="Kong H."/>
            <person name="Lavrijsen P."/>
            <person name="Sunseri F."/>
            <person name="Falavigna A."/>
            <person name="Ye Y."/>
            <person name="Leebens-Mack J.H."/>
            <person name="Chen G."/>
        </authorList>
    </citation>
    <scope>NUCLEOTIDE SEQUENCE [LARGE SCALE GENOMIC DNA]</scope>
    <source>
        <strain evidence="2">cv. DH0086</strain>
    </source>
</reference>
<evidence type="ECO:0008006" key="3">
    <source>
        <dbReference type="Google" id="ProtNLM"/>
    </source>
</evidence>
<dbReference type="GO" id="GO:0009451">
    <property type="term" value="P:RNA modification"/>
    <property type="evidence" value="ECO:0007669"/>
    <property type="project" value="InterPro"/>
</dbReference>